<dbReference type="Proteomes" id="UP000018467">
    <property type="component" value="Unassembled WGS sequence"/>
</dbReference>
<keyword evidence="2" id="KW-1185">Reference proteome</keyword>
<reference evidence="2" key="1">
    <citation type="submission" date="2013-03" db="EMBL/GenBank/DDBJ databases">
        <authorList>
            <person name="Jeffery W."/>
            <person name="Warren W."/>
            <person name="Wilson R.K."/>
        </authorList>
    </citation>
    <scope>NUCLEOTIDE SEQUENCE</scope>
    <source>
        <strain evidence="2">female</strain>
    </source>
</reference>
<protein>
    <submittedName>
        <fullName evidence="1">Uncharacterized protein</fullName>
    </submittedName>
</protein>
<reference evidence="1" key="3">
    <citation type="submission" date="2025-08" db="UniProtKB">
        <authorList>
            <consortium name="Ensembl"/>
        </authorList>
    </citation>
    <scope>IDENTIFICATION</scope>
</reference>
<dbReference type="InParanoid" id="A0A3B1JVB6"/>
<evidence type="ECO:0000313" key="1">
    <source>
        <dbReference type="Ensembl" id="ENSAMXP00000045790.1"/>
    </source>
</evidence>
<sequence length="140" mass="15554">PTHPSGRPFSFLYSVSSLPASFSPFLTGLRTRSAPCWSPLTFILLIYSAAPSQLALRLISNTGTLLHSGAPRIWNFNCRVVIAGREASQSCDGPGCQRLTCFWLSKSSPLQPDSWRLFRVRFSVHLAFGCKSNPKLRLLR</sequence>
<organism evidence="1 2">
    <name type="scientific">Astyanax mexicanus</name>
    <name type="common">Blind cave fish</name>
    <name type="synonym">Astyanax fasciatus mexicanus</name>
    <dbReference type="NCBI Taxonomy" id="7994"/>
    <lineage>
        <taxon>Eukaryota</taxon>
        <taxon>Metazoa</taxon>
        <taxon>Chordata</taxon>
        <taxon>Craniata</taxon>
        <taxon>Vertebrata</taxon>
        <taxon>Euteleostomi</taxon>
        <taxon>Actinopterygii</taxon>
        <taxon>Neopterygii</taxon>
        <taxon>Teleostei</taxon>
        <taxon>Ostariophysi</taxon>
        <taxon>Characiformes</taxon>
        <taxon>Characoidei</taxon>
        <taxon>Acestrorhamphidae</taxon>
        <taxon>Acestrorhamphinae</taxon>
        <taxon>Astyanax</taxon>
    </lineage>
</organism>
<dbReference type="AlphaFoldDB" id="A0A3B1JVB6"/>
<accession>A0A3B1JVB6</accession>
<name>A0A3B1JVB6_ASTMX</name>
<evidence type="ECO:0000313" key="2">
    <source>
        <dbReference type="Proteomes" id="UP000018467"/>
    </source>
</evidence>
<reference evidence="1" key="4">
    <citation type="submission" date="2025-09" db="UniProtKB">
        <authorList>
            <consortium name="Ensembl"/>
        </authorList>
    </citation>
    <scope>IDENTIFICATION</scope>
</reference>
<proteinExistence type="predicted"/>
<dbReference type="Ensembl" id="ENSAMXT00000032133.1">
    <property type="protein sequence ID" value="ENSAMXP00000045790.1"/>
    <property type="gene ID" value="ENSAMXG00000038852.1"/>
</dbReference>
<reference evidence="2" key="2">
    <citation type="journal article" date="2014" name="Nat. Commun.">
        <title>The cavefish genome reveals candidate genes for eye loss.</title>
        <authorList>
            <person name="McGaugh S.E."/>
            <person name="Gross J.B."/>
            <person name="Aken B."/>
            <person name="Blin M."/>
            <person name="Borowsky R."/>
            <person name="Chalopin D."/>
            <person name="Hinaux H."/>
            <person name="Jeffery W.R."/>
            <person name="Keene A."/>
            <person name="Ma L."/>
            <person name="Minx P."/>
            <person name="Murphy D."/>
            <person name="O'Quin K.E."/>
            <person name="Retaux S."/>
            <person name="Rohner N."/>
            <person name="Searle S.M."/>
            <person name="Stahl B.A."/>
            <person name="Tabin C."/>
            <person name="Volff J.N."/>
            <person name="Yoshizawa M."/>
            <person name="Warren W.C."/>
        </authorList>
    </citation>
    <scope>NUCLEOTIDE SEQUENCE [LARGE SCALE GENOMIC DNA]</scope>
    <source>
        <strain evidence="2">female</strain>
    </source>
</reference>